<dbReference type="AlphaFoldDB" id="E8ZH46"/>
<accession>E8ZH46</accession>
<reference evidence="1 2" key="1">
    <citation type="journal article" date="2011" name="J. Bacteriol.">
        <title>Complete genome sequence of Mycoplasma haemofelis, a hemotropic mycoplasma.</title>
        <authorList>
            <person name="Barker E.N."/>
            <person name="Helps C.R."/>
            <person name="Peters I.R."/>
            <person name="Darby A.C."/>
            <person name="Radford A.D."/>
            <person name="Tasker S."/>
        </authorList>
    </citation>
    <scope>NUCLEOTIDE SEQUENCE [LARGE SCALE GENOMIC DNA]</scope>
    <source>
        <strain evidence="1 2">Langford 1</strain>
    </source>
</reference>
<dbReference type="Proteomes" id="UP000008637">
    <property type="component" value="Chromosome"/>
</dbReference>
<sequence length="223" mass="24852">MSLTSTKAALGLGTVGVVGTGSYFAISGSSKQDNVPIKTKLSEQLIKEGFVLLNFESSSTHSQEWTTVLGKYKTSNKDKFSGVTLLENGQDHESKNIGALKEACKSLIEKTEFSESYDKARRWCVVPKGVKDILLGLKKQVLKHEANEDVDLWKRKVAVYDHKDLPLAGITWPVSGEPEKISKLKEGCKALMEKDVKTYDEDFSADFKIAKRWCIGEYVALRR</sequence>
<keyword evidence="2" id="KW-1185">Reference proteome</keyword>
<dbReference type="KEGG" id="mha:HF1_04590"/>
<evidence type="ECO:0000313" key="2">
    <source>
        <dbReference type="Proteomes" id="UP000008637"/>
    </source>
</evidence>
<name>E8ZH46_MYCHL</name>
<organism evidence="1 2">
    <name type="scientific">Mycoplasma haemofelis (strain Langford 1)</name>
    <name type="common">Haemobartonella felis</name>
    <dbReference type="NCBI Taxonomy" id="941640"/>
    <lineage>
        <taxon>Bacteria</taxon>
        <taxon>Bacillati</taxon>
        <taxon>Mycoplasmatota</taxon>
        <taxon>Mollicutes</taxon>
        <taxon>Mycoplasmataceae</taxon>
        <taxon>Mycoplasma</taxon>
    </lineage>
</organism>
<protein>
    <submittedName>
        <fullName evidence="1">Uncharacterized protein</fullName>
    </submittedName>
</protein>
<dbReference type="EMBL" id="FR773153">
    <property type="protein sequence ID" value="CBY92467.1"/>
    <property type="molecule type" value="Genomic_DNA"/>
</dbReference>
<evidence type="ECO:0000313" key="1">
    <source>
        <dbReference type="EMBL" id="CBY92467.1"/>
    </source>
</evidence>
<gene>
    <name evidence="1" type="ordered locus">HF1_04590</name>
</gene>
<dbReference type="HOGENOM" id="CLU_098620_3_0_14"/>
<proteinExistence type="predicted"/>